<evidence type="ECO:0000256" key="4">
    <source>
        <dbReference type="ARBA" id="ARBA00022801"/>
    </source>
</evidence>
<evidence type="ECO:0000256" key="2">
    <source>
        <dbReference type="ARBA" id="ARBA00022645"/>
    </source>
</evidence>
<keyword evidence="3" id="KW-0645">Protease</keyword>
<name>A0A845QXM4_9CLOT</name>
<feature type="domain" description="LD-carboxypeptidase N-terminal" evidence="7">
    <location>
        <begin position="13"/>
        <end position="129"/>
    </location>
</feature>
<dbReference type="CDD" id="cd07025">
    <property type="entry name" value="Peptidase_S66"/>
    <property type="match status" value="1"/>
</dbReference>
<feature type="active site" description="Nucleophile" evidence="6">
    <location>
        <position position="109"/>
    </location>
</feature>
<keyword evidence="10" id="KW-1185">Reference proteome</keyword>
<evidence type="ECO:0000259" key="8">
    <source>
        <dbReference type="Pfam" id="PF17676"/>
    </source>
</evidence>
<evidence type="ECO:0000256" key="3">
    <source>
        <dbReference type="ARBA" id="ARBA00022670"/>
    </source>
</evidence>
<dbReference type="GO" id="GO:0004180">
    <property type="term" value="F:carboxypeptidase activity"/>
    <property type="evidence" value="ECO:0007669"/>
    <property type="project" value="UniProtKB-KW"/>
</dbReference>
<dbReference type="PANTHER" id="PTHR30237">
    <property type="entry name" value="MURAMOYLTETRAPEPTIDE CARBOXYPEPTIDASE"/>
    <property type="match status" value="1"/>
</dbReference>
<evidence type="ECO:0000256" key="5">
    <source>
        <dbReference type="ARBA" id="ARBA00022825"/>
    </source>
</evidence>
<sequence length="310" mass="34630">MIKPKALKKGDTIGLVAPASYALKKDINKSINFLKGLGFKVKLANNIYSKYYCFAGEDDDRARGINTMFKDKEVDAIFCIRGGYGVHRILEKIDYEMIKQNPKIFMGYSDITALHIAINNNSNLITFHGPMTVSDMKDGLDDFSFKSLEEILITGKDEMEIINPKDEKIKMLSKGKSSGILTGGNLALLTGTIGTPYEIYTEDKILFIEDIGEYTFKVDRMLRQIKLAGKLDGLKGVILGDFNNCIKEDEGDQSLMEVFEEMLSPLDIPIVYNIKSGHCTPNITLPLGAKIEIDANNLKLKIIEQVISHE</sequence>
<dbReference type="InterPro" id="IPR040921">
    <property type="entry name" value="Peptidase_S66C"/>
</dbReference>
<dbReference type="AlphaFoldDB" id="A0A845QXM4"/>
<dbReference type="GO" id="GO:0006508">
    <property type="term" value="P:proteolysis"/>
    <property type="evidence" value="ECO:0007669"/>
    <property type="project" value="UniProtKB-KW"/>
</dbReference>
<dbReference type="Pfam" id="PF02016">
    <property type="entry name" value="Peptidase_S66"/>
    <property type="match status" value="1"/>
</dbReference>
<proteinExistence type="inferred from homology"/>
<keyword evidence="4" id="KW-0378">Hydrolase</keyword>
<dbReference type="EMBL" id="QXXA01000006">
    <property type="protein sequence ID" value="NBI06539.1"/>
    <property type="molecule type" value="Genomic_DNA"/>
</dbReference>
<dbReference type="InterPro" id="IPR003507">
    <property type="entry name" value="S66_fam"/>
</dbReference>
<dbReference type="Proteomes" id="UP000467132">
    <property type="component" value="Unassembled WGS sequence"/>
</dbReference>
<feature type="domain" description="LD-carboxypeptidase C-terminal" evidence="8">
    <location>
        <begin position="178"/>
        <end position="293"/>
    </location>
</feature>
<evidence type="ECO:0000256" key="1">
    <source>
        <dbReference type="ARBA" id="ARBA00010233"/>
    </source>
</evidence>
<reference evidence="9 10" key="1">
    <citation type="submission" date="2018-08" db="EMBL/GenBank/DDBJ databases">
        <title>Murine metabolic-syndrome-specific gut microbial biobank.</title>
        <authorList>
            <person name="Liu C."/>
        </authorList>
    </citation>
    <scope>NUCLEOTIDE SEQUENCE [LARGE SCALE GENOMIC DNA]</scope>
    <source>
        <strain evidence="9 10">583</strain>
    </source>
</reference>
<dbReference type="PIRSF" id="PIRSF028757">
    <property type="entry name" value="LD-carboxypeptidase"/>
    <property type="match status" value="1"/>
</dbReference>
<dbReference type="RefSeq" id="WP_160197013.1">
    <property type="nucleotide sequence ID" value="NZ_QXXA01000006.1"/>
</dbReference>
<keyword evidence="5" id="KW-0720">Serine protease</keyword>
<dbReference type="OrthoDB" id="9807329at2"/>
<dbReference type="Pfam" id="PF17676">
    <property type="entry name" value="Peptidase_S66C"/>
    <property type="match status" value="1"/>
</dbReference>
<dbReference type="PANTHER" id="PTHR30237:SF2">
    <property type="entry name" value="MUREIN TETRAPEPTIDE CARBOXYPEPTIDASE"/>
    <property type="match status" value="1"/>
</dbReference>
<dbReference type="InterPro" id="IPR027461">
    <property type="entry name" value="Carboxypeptidase_A_C_sf"/>
</dbReference>
<protein>
    <submittedName>
        <fullName evidence="9">LD-carboxypeptidase</fullName>
    </submittedName>
</protein>
<gene>
    <name evidence="9" type="ORF">D3Z33_06635</name>
</gene>
<comment type="similarity">
    <text evidence="1">Belongs to the peptidase S66 family.</text>
</comment>
<dbReference type="GO" id="GO:0008236">
    <property type="term" value="F:serine-type peptidase activity"/>
    <property type="evidence" value="ECO:0007669"/>
    <property type="project" value="UniProtKB-KW"/>
</dbReference>
<dbReference type="Gene3D" id="3.40.50.10740">
    <property type="entry name" value="Class I glutamine amidotransferase-like"/>
    <property type="match status" value="1"/>
</dbReference>
<dbReference type="Gene3D" id="3.50.30.60">
    <property type="entry name" value="LD-carboxypeptidase A C-terminal domain-like"/>
    <property type="match status" value="1"/>
</dbReference>
<evidence type="ECO:0000313" key="10">
    <source>
        <dbReference type="Proteomes" id="UP000467132"/>
    </source>
</evidence>
<dbReference type="InterPro" id="IPR027478">
    <property type="entry name" value="LdcA_N"/>
</dbReference>
<dbReference type="SUPFAM" id="SSF141986">
    <property type="entry name" value="LD-carboxypeptidase A C-terminal domain-like"/>
    <property type="match status" value="1"/>
</dbReference>
<evidence type="ECO:0000256" key="6">
    <source>
        <dbReference type="PIRSR" id="PIRSR028757-1"/>
    </source>
</evidence>
<comment type="caution">
    <text evidence="9">The sequence shown here is derived from an EMBL/GenBank/DDBJ whole genome shotgun (WGS) entry which is preliminary data.</text>
</comment>
<keyword evidence="2 9" id="KW-0121">Carboxypeptidase</keyword>
<accession>A0A845QXM4</accession>
<evidence type="ECO:0000259" key="7">
    <source>
        <dbReference type="Pfam" id="PF02016"/>
    </source>
</evidence>
<dbReference type="InterPro" id="IPR029062">
    <property type="entry name" value="Class_I_gatase-like"/>
</dbReference>
<organism evidence="9 10">
    <name type="scientific">Senegalia massiliensis</name>
    <dbReference type="NCBI Taxonomy" id="1720316"/>
    <lineage>
        <taxon>Bacteria</taxon>
        <taxon>Bacillati</taxon>
        <taxon>Bacillota</taxon>
        <taxon>Clostridia</taxon>
        <taxon>Eubacteriales</taxon>
        <taxon>Clostridiaceae</taxon>
        <taxon>Senegalia</taxon>
    </lineage>
</organism>
<feature type="active site" description="Charge relay system" evidence="6">
    <location>
        <position position="278"/>
    </location>
</feature>
<feature type="active site" description="Charge relay system" evidence="6">
    <location>
        <position position="209"/>
    </location>
</feature>
<evidence type="ECO:0000313" key="9">
    <source>
        <dbReference type="EMBL" id="NBI06539.1"/>
    </source>
</evidence>
<dbReference type="SUPFAM" id="SSF52317">
    <property type="entry name" value="Class I glutamine amidotransferase-like"/>
    <property type="match status" value="1"/>
</dbReference>
<dbReference type="InterPro" id="IPR040449">
    <property type="entry name" value="Peptidase_S66_N"/>
</dbReference>